<evidence type="ECO:0000313" key="4">
    <source>
        <dbReference type="Proteomes" id="UP001500909"/>
    </source>
</evidence>
<dbReference type="Proteomes" id="UP001500909">
    <property type="component" value="Unassembled WGS sequence"/>
</dbReference>
<protein>
    <recommendedName>
        <fullName evidence="2">Restriction endonuclease type IV Mrr domain-containing protein</fullName>
    </recommendedName>
</protein>
<keyword evidence="4" id="KW-1185">Reference proteome</keyword>
<accession>A0ABN1BMW7</accession>
<reference evidence="3 4" key="1">
    <citation type="journal article" date="2019" name="Int. J. Syst. Evol. Microbiol.">
        <title>The Global Catalogue of Microorganisms (GCM) 10K type strain sequencing project: providing services to taxonomists for standard genome sequencing and annotation.</title>
        <authorList>
            <consortium name="The Broad Institute Genomics Platform"/>
            <consortium name="The Broad Institute Genome Sequencing Center for Infectious Disease"/>
            <person name="Wu L."/>
            <person name="Ma J."/>
        </authorList>
    </citation>
    <scope>NUCLEOTIDE SEQUENCE [LARGE SCALE GENOMIC DNA]</scope>
    <source>
        <strain evidence="3 4">JCM 4805</strain>
    </source>
</reference>
<dbReference type="PANTHER" id="PTHR30015:SF6">
    <property type="entry name" value="SLL1429 PROTEIN"/>
    <property type="match status" value="1"/>
</dbReference>
<sequence length="211" mass="23204">MTTHLRRLYARAGEILIGGITYWLLLDAVPLFVITVTVLAAAVAGTWAVRHHGQRWAQLLPRVRGGVQTIPLPRPRRTYDHTLAAYQAMEPTAFEHAIADLARRDQNVTSATVQGGSNDRALDVLVSLADGRRIAIQCKRYGPTNRVPAGVIYEVNGTYRDYHRCQVGIIVTTSGFTRDATLANASLDQPLRLIDGRALTRWAGGGRPPWG</sequence>
<comment type="caution">
    <text evidence="3">The sequence shown here is derived from an EMBL/GenBank/DDBJ whole genome shotgun (WGS) entry which is preliminary data.</text>
</comment>
<name>A0ABN1BMW7_9ACTN</name>
<keyword evidence="1" id="KW-0812">Transmembrane</keyword>
<dbReference type="InterPro" id="IPR011856">
    <property type="entry name" value="tRNA_endonuc-like_dom_sf"/>
</dbReference>
<feature type="domain" description="Restriction endonuclease type IV Mrr" evidence="2">
    <location>
        <begin position="87"/>
        <end position="202"/>
    </location>
</feature>
<dbReference type="EMBL" id="BAAABY010000070">
    <property type="protein sequence ID" value="GAA0501438.1"/>
    <property type="molecule type" value="Genomic_DNA"/>
</dbReference>
<dbReference type="InterPro" id="IPR007560">
    <property type="entry name" value="Restrct_endonuc_IV_Mrr"/>
</dbReference>
<dbReference type="InterPro" id="IPR052906">
    <property type="entry name" value="Type_IV_Methyl-Rstrct_Enzyme"/>
</dbReference>
<proteinExistence type="predicted"/>
<organism evidence="3 4">
    <name type="scientific">Streptomyces olivaceiscleroticus</name>
    <dbReference type="NCBI Taxonomy" id="68245"/>
    <lineage>
        <taxon>Bacteria</taxon>
        <taxon>Bacillati</taxon>
        <taxon>Actinomycetota</taxon>
        <taxon>Actinomycetes</taxon>
        <taxon>Kitasatosporales</taxon>
        <taxon>Streptomycetaceae</taxon>
        <taxon>Streptomyces</taxon>
    </lineage>
</organism>
<dbReference type="Pfam" id="PF04471">
    <property type="entry name" value="Mrr_cat"/>
    <property type="match status" value="1"/>
</dbReference>
<evidence type="ECO:0000256" key="1">
    <source>
        <dbReference type="SAM" id="Phobius"/>
    </source>
</evidence>
<keyword evidence="1" id="KW-1133">Transmembrane helix</keyword>
<dbReference type="RefSeq" id="WP_346100553.1">
    <property type="nucleotide sequence ID" value="NZ_BAAABY010000070.1"/>
</dbReference>
<dbReference type="PANTHER" id="PTHR30015">
    <property type="entry name" value="MRR RESTRICTION SYSTEM PROTEIN"/>
    <property type="match status" value="1"/>
</dbReference>
<evidence type="ECO:0000259" key="2">
    <source>
        <dbReference type="Pfam" id="PF04471"/>
    </source>
</evidence>
<dbReference type="InterPro" id="IPR011335">
    <property type="entry name" value="Restrct_endonuc-II-like"/>
</dbReference>
<keyword evidence="1" id="KW-0472">Membrane</keyword>
<feature type="transmembrane region" description="Helical" evidence="1">
    <location>
        <begin position="31"/>
        <end position="49"/>
    </location>
</feature>
<dbReference type="SUPFAM" id="SSF52980">
    <property type="entry name" value="Restriction endonuclease-like"/>
    <property type="match status" value="1"/>
</dbReference>
<dbReference type="Gene3D" id="3.40.1350.10">
    <property type="match status" value="1"/>
</dbReference>
<gene>
    <name evidence="3" type="ORF">GCM10010361_78790</name>
</gene>
<evidence type="ECO:0000313" key="3">
    <source>
        <dbReference type="EMBL" id="GAA0501438.1"/>
    </source>
</evidence>